<gene>
    <name evidence="1" type="ORF">CPYG_00048</name>
</gene>
<protein>
    <submittedName>
        <fullName evidence="1">Uncharacterized protein</fullName>
    </submittedName>
</protein>
<accession>M1Q671</accession>
<evidence type="ECO:0000313" key="2">
    <source>
        <dbReference type="Proteomes" id="UP000502917"/>
    </source>
</evidence>
<reference evidence="1 2" key="1">
    <citation type="submission" date="2010-12" db="EMBL/GenBank/DDBJ databases">
        <title>The Genome Sequence of Cyanophage P-SS1.</title>
        <authorList>
            <consortium name="The Broad Institute Genome Sequencing Platform"/>
            <person name="Henn M.R."/>
            <person name="Sullivan M.S."/>
            <person name="Osburne M.S."/>
            <person name="Levin J."/>
            <person name="Malboeuf C."/>
            <person name="Casali M."/>
            <person name="Russ C."/>
            <person name="Lennon N."/>
            <person name="Chapman S.B."/>
            <person name="Erlich R."/>
            <person name="Young S.K."/>
            <person name="Yandava C."/>
            <person name="Zeng Q."/>
            <person name="Alvarado L."/>
            <person name="Anderson S."/>
            <person name="Berlin A."/>
            <person name="Chen Z."/>
            <person name="Freedman E."/>
            <person name="Gellesch M."/>
            <person name="Goldberg J."/>
            <person name="Green L."/>
            <person name="Griggs A."/>
            <person name="Gujja S."/>
            <person name="Heilman E.R."/>
            <person name="Heiman D."/>
            <person name="Hollinger A."/>
            <person name="Howarth C."/>
            <person name="Larson L."/>
            <person name="Mehta T."/>
            <person name="Pearson M."/>
            <person name="Roberts A."/>
            <person name="Ryan E."/>
            <person name="Saif S."/>
            <person name="Shea T."/>
            <person name="Shenoy N."/>
            <person name="Sisk P."/>
            <person name="Stolte C."/>
            <person name="Sykes S."/>
            <person name="White J."/>
            <person name="Yu Q."/>
            <person name="Coleman M.L."/>
            <person name="Huang K.H."/>
            <person name="Weigele P.R."/>
            <person name="DeFrancesco A.S."/>
            <person name="Kern S.E."/>
            <person name="Thompson L.R."/>
            <person name="Fu R."/>
            <person name="Hombeck B."/>
            <person name="Chisholm S.W."/>
            <person name="Haas B."/>
            <person name="Nusbaum C."/>
            <person name="Birren B."/>
        </authorList>
    </citation>
    <scope>NUCLEOTIDE SEQUENCE [LARGE SCALE GENOMIC DNA]</scope>
    <source>
        <strain evidence="1 2">P-SS1</strain>
    </source>
</reference>
<evidence type="ECO:0000313" key="1">
    <source>
        <dbReference type="EMBL" id="AGF91343.1"/>
    </source>
</evidence>
<dbReference type="Gene3D" id="2.60.120.620">
    <property type="entry name" value="q2cbj1_9rhob like domain"/>
    <property type="match status" value="1"/>
</dbReference>
<dbReference type="EMBL" id="JF974306">
    <property type="protein sequence ID" value="AGF91343.1"/>
    <property type="molecule type" value="Genomic_DNA"/>
</dbReference>
<dbReference type="InterPro" id="IPR012668">
    <property type="entry name" value="CHP02466"/>
</dbReference>
<dbReference type="Pfam" id="PF13759">
    <property type="entry name" value="2OG-FeII_Oxy_5"/>
    <property type="match status" value="1"/>
</dbReference>
<name>M1Q671_9CAUD</name>
<organism evidence="1 2">
    <name type="scientific">Cyanophage P-SS1</name>
    <dbReference type="NCBI Taxonomy" id="889957"/>
    <lineage>
        <taxon>Viruses</taxon>
        <taxon>Duplodnaviria</taxon>
        <taxon>Heunggongvirae</taxon>
        <taxon>Uroviricota</taxon>
        <taxon>Caudoviricetes</taxon>
        <taxon>Pantevenvirales</taxon>
        <taxon>Kyanoviridae</taxon>
        <taxon>Ronodorvirus</taxon>
        <taxon>Ronodorvirus ssm4</taxon>
    </lineage>
</organism>
<proteinExistence type="predicted"/>
<dbReference type="Proteomes" id="UP000502917">
    <property type="component" value="Segment"/>
</dbReference>
<sequence>MTIKVFSPKWFFQDQLSIEDQETTKELFSDFLNNDDNFLNPKGWNCAVKTSWGHDNNTYELWQSWLKCIKPTMDRFVQHVGTKCDVDITMENGWANKYEAGDYQEIHDHSDSDGTNISMVYFYQLADETDSGFRFYNQEHSTIKLLGIDDVLNTPDEQLTIPKVKDGDILMFPSHYLHLVSPHKGSKTRITFSANFKIKPVPVEEVSTNRHGKDMDIL</sequence>